<dbReference type="GO" id="GO:0006310">
    <property type="term" value="P:DNA recombination"/>
    <property type="evidence" value="ECO:0007669"/>
    <property type="project" value="TreeGrafter"/>
</dbReference>
<keyword evidence="8" id="KW-0413">Isomerase</keyword>
<dbReference type="InterPro" id="IPR034144">
    <property type="entry name" value="TOPRIM_TopoIII"/>
</dbReference>
<evidence type="ECO:0000259" key="13">
    <source>
        <dbReference type="PROSITE" id="PS50880"/>
    </source>
</evidence>
<dbReference type="EC" id="5.6.2.1" evidence="3"/>
<dbReference type="InterPro" id="IPR013497">
    <property type="entry name" value="Topo_IA_cen"/>
</dbReference>
<sequence>MSKILILAEKPSFAREIASVIGKPTKRDGFMEVENYIIAWAFGHLAQLAEPEDYDQRLKKWSIDTLPIIPRNFKIKPNEKTVSHFKIVKRLMNRKDVRIVINCCDAGREGELIFRYIYYLAKCSKPVKRMWVSENTKPALQIALKNLQDSSTFDHLAAAAMARSQADWLVGINATRAFTVTQGQILSIGRVQTPTLALLVNREREIRTFIPQTYYELLADFITPNGDVYKGKWVKEGTSKFIDDRQAEKITNDILGKNGVIQSIDEKKLSHNPPSLYNLTDLQIDANIRFGFIASKTMDIVQALYEKRRLLTYPRTESRHLTQAIERTLPERLGALSNNINYQVLINDIDFTNILPGVIDDRKVTDHHAIISTETIPNLLRLPDDERKIYDLVARRFLAIFYPPALDKEKTIVTNVEGNTFYTSEITEEEPGWRVVYREIDQDPNEEANKPKLPKVFLGMEITTGKAQVLKKKSKPPQRYTDASLLSVMEDIGRLVSDKEMKKTLKQAGGLGTAATRDTTIERLISVGYAQRDGRRIIPTPKGENLIDMVPEELKSPELTARWEKYLHVIEKGNCGPGLFMKEIVNMVRRIIEASTDKSLRA</sequence>
<dbReference type="Proteomes" id="UP001172911">
    <property type="component" value="Unassembled WGS sequence"/>
</dbReference>
<dbReference type="Gene3D" id="1.10.460.10">
    <property type="entry name" value="Topoisomerase I, domain 2"/>
    <property type="match status" value="1"/>
</dbReference>
<keyword evidence="4" id="KW-0479">Metal-binding</keyword>
<evidence type="ECO:0000256" key="3">
    <source>
        <dbReference type="ARBA" id="ARBA00012891"/>
    </source>
</evidence>
<keyword evidence="7" id="KW-0238">DNA-binding</keyword>
<dbReference type="SUPFAM" id="SSF56712">
    <property type="entry name" value="Prokaryotic type I DNA topoisomerase"/>
    <property type="match status" value="1"/>
</dbReference>
<feature type="domain" description="Topo IA-type catalytic" evidence="14">
    <location>
        <begin position="153"/>
        <end position="592"/>
    </location>
</feature>
<dbReference type="InterPro" id="IPR003602">
    <property type="entry name" value="Topo_IA_DNA-bd_dom"/>
</dbReference>
<dbReference type="Pfam" id="PF01751">
    <property type="entry name" value="Toprim"/>
    <property type="match status" value="1"/>
</dbReference>
<dbReference type="NCBIfam" id="NF005829">
    <property type="entry name" value="PRK07726.1"/>
    <property type="match status" value="1"/>
</dbReference>
<dbReference type="Gene3D" id="2.70.20.10">
    <property type="entry name" value="Topoisomerase I, domain 3"/>
    <property type="match status" value="1"/>
</dbReference>
<evidence type="ECO:0000313" key="16">
    <source>
        <dbReference type="Proteomes" id="UP001172911"/>
    </source>
</evidence>
<keyword evidence="16" id="KW-1185">Reference proteome</keyword>
<dbReference type="AlphaFoldDB" id="A0AAW7ZAE8"/>
<dbReference type="InterPro" id="IPR013825">
    <property type="entry name" value="Topo_IA_cen_sub2"/>
</dbReference>
<evidence type="ECO:0000313" key="15">
    <source>
        <dbReference type="EMBL" id="MDO7785820.1"/>
    </source>
</evidence>
<dbReference type="RefSeq" id="WP_304540451.1">
    <property type="nucleotide sequence ID" value="NZ_JARPTC010000001.1"/>
</dbReference>
<dbReference type="GO" id="GO:0043597">
    <property type="term" value="C:cytoplasmic replication fork"/>
    <property type="evidence" value="ECO:0007669"/>
    <property type="project" value="TreeGrafter"/>
</dbReference>
<dbReference type="InterPro" id="IPR023405">
    <property type="entry name" value="Topo_IA_core_domain"/>
</dbReference>
<evidence type="ECO:0000256" key="12">
    <source>
        <dbReference type="ARBA" id="ARBA00032877"/>
    </source>
</evidence>
<dbReference type="GO" id="GO:0046872">
    <property type="term" value="F:metal ion binding"/>
    <property type="evidence" value="ECO:0007669"/>
    <property type="project" value="UniProtKB-KW"/>
</dbReference>
<evidence type="ECO:0000256" key="10">
    <source>
        <dbReference type="ARBA" id="ARBA00031985"/>
    </source>
</evidence>
<keyword evidence="6" id="KW-0799">Topoisomerase</keyword>
<accession>A0AAW7ZAE8</accession>
<dbReference type="PROSITE" id="PS50880">
    <property type="entry name" value="TOPRIM"/>
    <property type="match status" value="1"/>
</dbReference>
<dbReference type="InterPro" id="IPR000380">
    <property type="entry name" value="Topo_IA"/>
</dbReference>
<dbReference type="PROSITE" id="PS52039">
    <property type="entry name" value="TOPO_IA_2"/>
    <property type="match status" value="1"/>
</dbReference>
<dbReference type="InterPro" id="IPR013826">
    <property type="entry name" value="Topo_IA_cen_sub3"/>
</dbReference>
<dbReference type="InterPro" id="IPR005738">
    <property type="entry name" value="TopoIII"/>
</dbReference>
<keyword evidence="5" id="KW-0460">Magnesium</keyword>
<dbReference type="PROSITE" id="PS00396">
    <property type="entry name" value="TOPO_IA_1"/>
    <property type="match status" value="1"/>
</dbReference>
<dbReference type="PRINTS" id="PR00417">
    <property type="entry name" value="PRTPISMRASEI"/>
</dbReference>
<dbReference type="Pfam" id="PF01131">
    <property type="entry name" value="Topoisom_bac"/>
    <property type="match status" value="1"/>
</dbReference>
<reference evidence="15" key="2">
    <citation type="submission" date="2023-03" db="EMBL/GenBank/DDBJ databases">
        <authorList>
            <person name="Zhang Z."/>
        </authorList>
    </citation>
    <scope>NUCLEOTIDE SEQUENCE</scope>
    <source>
        <strain evidence="15">DSA</strain>
    </source>
</reference>
<comment type="caution">
    <text evidence="15">The sequence shown here is derived from an EMBL/GenBank/DDBJ whole genome shotgun (WGS) entry which is preliminary data.</text>
</comment>
<evidence type="ECO:0000256" key="1">
    <source>
        <dbReference type="ARBA" id="ARBA00000213"/>
    </source>
</evidence>
<evidence type="ECO:0000256" key="7">
    <source>
        <dbReference type="ARBA" id="ARBA00023125"/>
    </source>
</evidence>
<dbReference type="SMART" id="SM00437">
    <property type="entry name" value="TOP1Ac"/>
    <property type="match status" value="1"/>
</dbReference>
<dbReference type="InterPro" id="IPR006171">
    <property type="entry name" value="TOPRIM_dom"/>
</dbReference>
<dbReference type="GO" id="GO:0003677">
    <property type="term" value="F:DNA binding"/>
    <property type="evidence" value="ECO:0007669"/>
    <property type="project" value="UniProtKB-KW"/>
</dbReference>
<proteinExistence type="inferred from homology"/>
<dbReference type="InterPro" id="IPR023406">
    <property type="entry name" value="Topo_IA_AS"/>
</dbReference>
<evidence type="ECO:0000256" key="4">
    <source>
        <dbReference type="ARBA" id="ARBA00022723"/>
    </source>
</evidence>
<comment type="catalytic activity">
    <reaction evidence="1">
        <text>ATP-independent breakage of single-stranded DNA, followed by passage and rejoining.</text>
        <dbReference type="EC" id="5.6.2.1"/>
    </reaction>
</comment>
<feature type="domain" description="Toprim" evidence="13">
    <location>
        <begin position="3"/>
        <end position="136"/>
    </location>
</feature>
<dbReference type="CDD" id="cd03362">
    <property type="entry name" value="TOPRIM_TopoIA_TopoIII"/>
    <property type="match status" value="1"/>
</dbReference>
<dbReference type="PANTHER" id="PTHR11390:SF21">
    <property type="entry name" value="DNA TOPOISOMERASE 3-ALPHA"/>
    <property type="match status" value="1"/>
</dbReference>
<dbReference type="Gene3D" id="1.10.290.10">
    <property type="entry name" value="Topoisomerase I, domain 4"/>
    <property type="match status" value="1"/>
</dbReference>
<dbReference type="EMBL" id="JARPTC010000001">
    <property type="protein sequence ID" value="MDO7785820.1"/>
    <property type="molecule type" value="Genomic_DNA"/>
</dbReference>
<evidence type="ECO:0000259" key="14">
    <source>
        <dbReference type="PROSITE" id="PS52039"/>
    </source>
</evidence>
<dbReference type="InterPro" id="IPR013824">
    <property type="entry name" value="Topo_IA_cen_sub1"/>
</dbReference>
<dbReference type="InterPro" id="IPR003601">
    <property type="entry name" value="Topo_IA_2"/>
</dbReference>
<dbReference type="GO" id="GO:0006265">
    <property type="term" value="P:DNA topological change"/>
    <property type="evidence" value="ECO:0007669"/>
    <property type="project" value="InterPro"/>
</dbReference>
<evidence type="ECO:0000256" key="8">
    <source>
        <dbReference type="ARBA" id="ARBA00023235"/>
    </source>
</evidence>
<dbReference type="SMART" id="SM00493">
    <property type="entry name" value="TOPRIM"/>
    <property type="match status" value="1"/>
</dbReference>
<comment type="similarity">
    <text evidence="2">Belongs to the type IA topoisomerase family.</text>
</comment>
<reference evidence="15" key="1">
    <citation type="journal article" date="2023" name="J. Hazard. Mater.">
        <title>Anaerobic biodegradation of pyrene and benzo[a]pyrene by a new sulfate-reducing Desulforamulus aquiferis strain DSA.</title>
        <authorList>
            <person name="Zhang Z."/>
            <person name="Sun J."/>
            <person name="Gong X."/>
            <person name="Wang C."/>
            <person name="Wang H."/>
        </authorList>
    </citation>
    <scope>NUCLEOTIDE SEQUENCE</scope>
    <source>
        <strain evidence="15">DSA</strain>
    </source>
</reference>
<dbReference type="Gene3D" id="3.40.50.140">
    <property type="match status" value="1"/>
</dbReference>
<dbReference type="GO" id="GO:0003917">
    <property type="term" value="F:DNA topoisomerase type I (single strand cut, ATP-independent) activity"/>
    <property type="evidence" value="ECO:0007669"/>
    <property type="project" value="UniProtKB-EC"/>
</dbReference>
<dbReference type="SMART" id="SM00436">
    <property type="entry name" value="TOP1Bc"/>
    <property type="match status" value="1"/>
</dbReference>
<organism evidence="15 16">
    <name type="scientific">Desulforamulus aquiferis</name>
    <dbReference type="NCBI Taxonomy" id="1397668"/>
    <lineage>
        <taxon>Bacteria</taxon>
        <taxon>Bacillati</taxon>
        <taxon>Bacillota</taxon>
        <taxon>Clostridia</taxon>
        <taxon>Eubacteriales</taxon>
        <taxon>Peptococcaceae</taxon>
        <taxon>Desulforamulus</taxon>
    </lineage>
</organism>
<evidence type="ECO:0000256" key="6">
    <source>
        <dbReference type="ARBA" id="ARBA00023029"/>
    </source>
</evidence>
<gene>
    <name evidence="15" type="ORF">P6N53_01050</name>
</gene>
<dbReference type="NCBIfam" id="TIGR01056">
    <property type="entry name" value="topB"/>
    <property type="match status" value="1"/>
</dbReference>
<evidence type="ECO:0000256" key="11">
    <source>
        <dbReference type="ARBA" id="ARBA00032235"/>
    </source>
</evidence>
<dbReference type="PANTHER" id="PTHR11390">
    <property type="entry name" value="PROKARYOTIC DNA TOPOISOMERASE"/>
    <property type="match status" value="1"/>
</dbReference>
<dbReference type="CDD" id="cd00186">
    <property type="entry name" value="TOP1Ac"/>
    <property type="match status" value="1"/>
</dbReference>
<name>A0AAW7ZAE8_9FIRM</name>
<dbReference type="GO" id="GO:0006281">
    <property type="term" value="P:DNA repair"/>
    <property type="evidence" value="ECO:0007669"/>
    <property type="project" value="TreeGrafter"/>
</dbReference>
<evidence type="ECO:0000256" key="9">
    <source>
        <dbReference type="ARBA" id="ARBA00030003"/>
    </source>
</evidence>
<protein>
    <recommendedName>
        <fullName evidence="3">DNA topoisomerase</fullName>
        <ecNumber evidence="3">5.6.2.1</ecNumber>
    </recommendedName>
    <alternativeName>
        <fullName evidence="12">Omega-protein</fullName>
    </alternativeName>
    <alternativeName>
        <fullName evidence="11">Relaxing enzyme</fullName>
    </alternativeName>
    <alternativeName>
        <fullName evidence="9">Swivelase</fullName>
    </alternativeName>
    <alternativeName>
        <fullName evidence="10">Untwisting enzyme</fullName>
    </alternativeName>
</protein>
<evidence type="ECO:0000256" key="5">
    <source>
        <dbReference type="ARBA" id="ARBA00022842"/>
    </source>
</evidence>
<evidence type="ECO:0000256" key="2">
    <source>
        <dbReference type="ARBA" id="ARBA00009446"/>
    </source>
</evidence>